<dbReference type="GO" id="GO:0015630">
    <property type="term" value="C:microtubule cytoskeleton"/>
    <property type="evidence" value="ECO:0007669"/>
    <property type="project" value="TreeGrafter"/>
</dbReference>
<dbReference type="Proteomes" id="UP000716291">
    <property type="component" value="Unassembled WGS sequence"/>
</dbReference>
<feature type="compositionally biased region" description="Polar residues" evidence="3">
    <location>
        <begin position="1"/>
        <end position="12"/>
    </location>
</feature>
<dbReference type="InterPro" id="IPR001452">
    <property type="entry name" value="SH3_domain"/>
</dbReference>
<evidence type="ECO:0000256" key="1">
    <source>
        <dbReference type="ARBA" id="ARBA00022443"/>
    </source>
</evidence>
<protein>
    <recommendedName>
        <fullName evidence="8">SH3 domain-containing protein</fullName>
    </recommendedName>
</protein>
<dbReference type="EMBL" id="JAANQT010001681">
    <property type="protein sequence ID" value="KAG1304287.1"/>
    <property type="molecule type" value="Genomic_DNA"/>
</dbReference>
<dbReference type="GO" id="GO:0030950">
    <property type="term" value="P:establishment or maintenance of actin cytoskeleton polarity"/>
    <property type="evidence" value="ECO:0007669"/>
    <property type="project" value="TreeGrafter"/>
</dbReference>
<proteinExistence type="predicted"/>
<dbReference type="Gene3D" id="2.30.30.40">
    <property type="entry name" value="SH3 Domains"/>
    <property type="match status" value="1"/>
</dbReference>
<dbReference type="SUPFAM" id="SSF50044">
    <property type="entry name" value="SH3-domain"/>
    <property type="match status" value="1"/>
</dbReference>
<dbReference type="PANTHER" id="PTHR47775:SF1">
    <property type="entry name" value="BUD SITE SELECTION PROTEIN 14"/>
    <property type="match status" value="1"/>
</dbReference>
<sequence length="550" mass="63979">MLNTIKSSYKSRSPTPTPEDQEESDDSSLSIPDENIDFNLVYTLYTFEATVNGQASVKKGDALSLLDDSNSYWWLIKDLGTSEIGYIPAENIETPFERLARLNKYRNLEITSQMTHYIKQEKKRLKKKKVSLSTRVQFQLEVILTDEEENKEETVYETWSSEMSLDSLFLDSVSNDDDDDDSSSQQTLTEETLWQVLRVYAGNLNVAASYHSIRVTENISAAELLSRAKEKFHIPQIDMHHNRENIEYYLTIKNKEGEEIMMQPEDKPCAIYETLSSHLTMPMPPIKQTRSHRKKKRRHQYEQVQFLLHKRIRRRSEGGLIHVKLCLLLSNHFSQLTRKKDMKGVERIDKLVAIRDTITVNELTQIAFEKFHIKPHESQKYSLLLHTKKNDTLLNNNFVLSDILKTNNEEEKQFILYNRTQPYNHNPIQVTVTVDRVTQAILKRVDTALAQQPIENNKKFTMSVSRNDQNGIDIHLPHGLLRSRRLSQNKTHYSLMTSVHSVPIFERTLPETIRKDESIVSAKELEILVQYGIHSLNSLESKYSHFNIVN</sequence>
<dbReference type="Gene3D" id="3.10.20.90">
    <property type="entry name" value="Phosphatidylinositol 3-kinase Catalytic Subunit, Chain A, domain 1"/>
    <property type="match status" value="1"/>
</dbReference>
<dbReference type="InterPro" id="IPR000159">
    <property type="entry name" value="RA_dom"/>
</dbReference>
<evidence type="ECO:0008006" key="8">
    <source>
        <dbReference type="Google" id="ProtNLM"/>
    </source>
</evidence>
<gene>
    <name evidence="6" type="ORF">G6F64_009336</name>
</gene>
<evidence type="ECO:0000259" key="5">
    <source>
        <dbReference type="PROSITE" id="PS50200"/>
    </source>
</evidence>
<keyword evidence="7" id="KW-1185">Reference proteome</keyword>
<reference evidence="6" key="1">
    <citation type="journal article" date="2020" name="Microb. Genom.">
        <title>Genetic diversity of clinical and environmental Mucorales isolates obtained from an investigation of mucormycosis cases among solid organ transplant recipients.</title>
        <authorList>
            <person name="Nguyen M.H."/>
            <person name="Kaul D."/>
            <person name="Muto C."/>
            <person name="Cheng S.J."/>
            <person name="Richter R.A."/>
            <person name="Bruno V.M."/>
            <person name="Liu G."/>
            <person name="Beyhan S."/>
            <person name="Sundermann A.J."/>
            <person name="Mounaud S."/>
            <person name="Pasculle A.W."/>
            <person name="Nierman W.C."/>
            <person name="Driscoll E."/>
            <person name="Cumbie R."/>
            <person name="Clancy C.J."/>
            <person name="Dupont C.L."/>
        </authorList>
    </citation>
    <scope>NUCLEOTIDE SEQUENCE</scope>
    <source>
        <strain evidence="6">GL11</strain>
    </source>
</reference>
<accession>A0A9P6X371</accession>
<feature type="domain" description="SH3" evidence="4">
    <location>
        <begin position="36"/>
        <end position="97"/>
    </location>
</feature>
<comment type="caution">
    <text evidence="6">The sequence shown here is derived from an EMBL/GenBank/DDBJ whole genome shotgun (WGS) entry which is preliminary data.</text>
</comment>
<dbReference type="GO" id="GO:0051286">
    <property type="term" value="C:cell tip"/>
    <property type="evidence" value="ECO:0007669"/>
    <property type="project" value="TreeGrafter"/>
</dbReference>
<dbReference type="PANTHER" id="PTHR47775">
    <property type="entry name" value="BUD SITE SELECTION PROTEIN 14"/>
    <property type="match status" value="1"/>
</dbReference>
<dbReference type="GO" id="GO:0008104">
    <property type="term" value="P:intracellular protein localization"/>
    <property type="evidence" value="ECO:0007669"/>
    <property type="project" value="TreeGrafter"/>
</dbReference>
<dbReference type="InterPro" id="IPR053039">
    <property type="entry name" value="Polarity_Bud-Selection_Reg"/>
</dbReference>
<keyword evidence="1 2" id="KW-0728">SH3 domain</keyword>
<dbReference type="InterPro" id="IPR029071">
    <property type="entry name" value="Ubiquitin-like_domsf"/>
</dbReference>
<dbReference type="Pfam" id="PF00018">
    <property type="entry name" value="SH3_1"/>
    <property type="match status" value="1"/>
</dbReference>
<feature type="region of interest" description="Disordered" evidence="3">
    <location>
        <begin position="1"/>
        <end position="32"/>
    </location>
</feature>
<dbReference type="SUPFAM" id="SSF54236">
    <property type="entry name" value="Ubiquitin-like"/>
    <property type="match status" value="1"/>
</dbReference>
<name>A0A9P6X371_RHIOR</name>
<evidence type="ECO:0000256" key="3">
    <source>
        <dbReference type="SAM" id="MobiDB-lite"/>
    </source>
</evidence>
<feature type="domain" description="Ras-associating" evidence="5">
    <location>
        <begin position="195"/>
        <end position="313"/>
    </location>
</feature>
<dbReference type="GO" id="GO:0007165">
    <property type="term" value="P:signal transduction"/>
    <property type="evidence" value="ECO:0007669"/>
    <property type="project" value="InterPro"/>
</dbReference>
<evidence type="ECO:0000313" key="7">
    <source>
        <dbReference type="Proteomes" id="UP000716291"/>
    </source>
</evidence>
<dbReference type="AlphaFoldDB" id="A0A9P6X371"/>
<dbReference type="PROSITE" id="PS50002">
    <property type="entry name" value="SH3"/>
    <property type="match status" value="1"/>
</dbReference>
<evidence type="ECO:0000256" key="2">
    <source>
        <dbReference type="PROSITE-ProRule" id="PRU00192"/>
    </source>
</evidence>
<dbReference type="PROSITE" id="PS50200">
    <property type="entry name" value="RA"/>
    <property type="match status" value="1"/>
</dbReference>
<organism evidence="6 7">
    <name type="scientific">Rhizopus oryzae</name>
    <name type="common">Mucormycosis agent</name>
    <name type="synonym">Rhizopus arrhizus var. delemar</name>
    <dbReference type="NCBI Taxonomy" id="64495"/>
    <lineage>
        <taxon>Eukaryota</taxon>
        <taxon>Fungi</taxon>
        <taxon>Fungi incertae sedis</taxon>
        <taxon>Mucoromycota</taxon>
        <taxon>Mucoromycotina</taxon>
        <taxon>Mucoromycetes</taxon>
        <taxon>Mucorales</taxon>
        <taxon>Mucorineae</taxon>
        <taxon>Rhizopodaceae</taxon>
        <taxon>Rhizopus</taxon>
    </lineage>
</organism>
<dbReference type="OrthoDB" id="196165at2759"/>
<evidence type="ECO:0000259" key="4">
    <source>
        <dbReference type="PROSITE" id="PS50002"/>
    </source>
</evidence>
<evidence type="ECO:0000313" key="6">
    <source>
        <dbReference type="EMBL" id="KAG1304287.1"/>
    </source>
</evidence>
<dbReference type="SMART" id="SM00326">
    <property type="entry name" value="SH3"/>
    <property type="match status" value="1"/>
</dbReference>
<dbReference type="InterPro" id="IPR036028">
    <property type="entry name" value="SH3-like_dom_sf"/>
</dbReference>
<dbReference type="Pfam" id="PF00788">
    <property type="entry name" value="RA"/>
    <property type="match status" value="1"/>
</dbReference>